<name>R0II67_EXST2</name>
<dbReference type="EMBL" id="KB908703">
    <property type="protein sequence ID" value="EOA84880.1"/>
    <property type="molecule type" value="Genomic_DNA"/>
</dbReference>
<evidence type="ECO:0000313" key="2">
    <source>
        <dbReference type="EMBL" id="EOA84880.1"/>
    </source>
</evidence>
<dbReference type="GeneID" id="19401140"/>
<gene>
    <name evidence="2" type="ORF">SETTUDRAFT_171894</name>
</gene>
<dbReference type="Proteomes" id="UP000016935">
    <property type="component" value="Unassembled WGS sequence"/>
</dbReference>
<feature type="compositionally biased region" description="Acidic residues" evidence="1">
    <location>
        <begin position="99"/>
        <end position="120"/>
    </location>
</feature>
<feature type="region of interest" description="Disordered" evidence="1">
    <location>
        <begin position="57"/>
        <end position="151"/>
    </location>
</feature>
<dbReference type="PANTHER" id="PTHR42085">
    <property type="entry name" value="F-BOX DOMAIN-CONTAINING PROTEIN"/>
    <property type="match status" value="1"/>
</dbReference>
<dbReference type="OrthoDB" id="5372935at2759"/>
<evidence type="ECO:0000256" key="1">
    <source>
        <dbReference type="SAM" id="MobiDB-lite"/>
    </source>
</evidence>
<sequence>MAVTSTRDRPVYRAHATPPPPTHLDRNLYHNLNINLHPRQPYTTTVSRLVARLPAGASSWLPNPELGSPSKTTAYNKHTGRPIRKSAGKIKRVDGYVDIQDEDLGPLTAEESDEQDDEDMEPHGRANKKKKGRAKKRKRSPSPPSPHLDPVILDQELDELTDVEEGGVFVRNIKKPSPMTLQFNVPLGFHGPLFVKLDRALIETSEQGTLHEMKPSKSKKMCTASPESKSKGKATVQPKGFTDLPPELRNTIYRYLFARKDKDQRLRIPVSRHSSASSLSKSGQFLRTCKLVHSEGCSILYGENTFSFHRHYATRGPFWEAVPKEIGYQDVLHFLKMIGPENLQYLRDIKWVFDDAHPRDTPYYTSNESRRYLNDDYLLNCLRILRGAKLRKISLFFAGRRQLQRSDVRFLSYLEQVKADEVVQTPDKYYAYRDKMHPLAWVELEEAMTRKKKLYDKDN</sequence>
<protein>
    <submittedName>
        <fullName evidence="2">Uncharacterized protein</fullName>
    </submittedName>
</protein>
<feature type="compositionally biased region" description="Basic and acidic residues" evidence="1">
    <location>
        <begin position="1"/>
        <end position="11"/>
    </location>
</feature>
<feature type="region of interest" description="Disordered" evidence="1">
    <location>
        <begin position="1"/>
        <end position="21"/>
    </location>
</feature>
<proteinExistence type="predicted"/>
<dbReference type="AlphaFoldDB" id="R0II67"/>
<organism evidence="2 3">
    <name type="scientific">Exserohilum turcicum (strain 28A)</name>
    <name type="common">Northern leaf blight fungus</name>
    <name type="synonym">Setosphaeria turcica</name>
    <dbReference type="NCBI Taxonomy" id="671987"/>
    <lineage>
        <taxon>Eukaryota</taxon>
        <taxon>Fungi</taxon>
        <taxon>Dikarya</taxon>
        <taxon>Ascomycota</taxon>
        <taxon>Pezizomycotina</taxon>
        <taxon>Dothideomycetes</taxon>
        <taxon>Pleosporomycetidae</taxon>
        <taxon>Pleosporales</taxon>
        <taxon>Pleosporineae</taxon>
        <taxon>Pleosporaceae</taxon>
        <taxon>Exserohilum</taxon>
    </lineage>
</organism>
<reference evidence="2 3" key="1">
    <citation type="journal article" date="2012" name="PLoS Pathog.">
        <title>Diverse lifestyles and strategies of plant pathogenesis encoded in the genomes of eighteen Dothideomycetes fungi.</title>
        <authorList>
            <person name="Ohm R.A."/>
            <person name="Feau N."/>
            <person name="Henrissat B."/>
            <person name="Schoch C.L."/>
            <person name="Horwitz B.A."/>
            <person name="Barry K.W."/>
            <person name="Condon B.J."/>
            <person name="Copeland A.C."/>
            <person name="Dhillon B."/>
            <person name="Glaser F."/>
            <person name="Hesse C.N."/>
            <person name="Kosti I."/>
            <person name="LaButti K."/>
            <person name="Lindquist E.A."/>
            <person name="Lucas S."/>
            <person name="Salamov A.A."/>
            <person name="Bradshaw R.E."/>
            <person name="Ciuffetti L."/>
            <person name="Hamelin R.C."/>
            <person name="Kema G.H.J."/>
            <person name="Lawrence C."/>
            <person name="Scott J.A."/>
            <person name="Spatafora J.W."/>
            <person name="Turgeon B.G."/>
            <person name="de Wit P.J.G.M."/>
            <person name="Zhong S."/>
            <person name="Goodwin S.B."/>
            <person name="Grigoriev I.V."/>
        </authorList>
    </citation>
    <scope>NUCLEOTIDE SEQUENCE [LARGE SCALE GENOMIC DNA]</scope>
    <source>
        <strain evidence="3">28A</strain>
    </source>
</reference>
<reference evidence="2 3" key="2">
    <citation type="journal article" date="2013" name="PLoS Genet.">
        <title>Comparative genome structure, secondary metabolite, and effector coding capacity across Cochliobolus pathogens.</title>
        <authorList>
            <person name="Condon B.J."/>
            <person name="Leng Y."/>
            <person name="Wu D."/>
            <person name="Bushley K.E."/>
            <person name="Ohm R.A."/>
            <person name="Otillar R."/>
            <person name="Martin J."/>
            <person name="Schackwitz W."/>
            <person name="Grimwood J."/>
            <person name="MohdZainudin N."/>
            <person name="Xue C."/>
            <person name="Wang R."/>
            <person name="Manning V.A."/>
            <person name="Dhillon B."/>
            <person name="Tu Z.J."/>
            <person name="Steffenson B.J."/>
            <person name="Salamov A."/>
            <person name="Sun H."/>
            <person name="Lowry S."/>
            <person name="LaButti K."/>
            <person name="Han J."/>
            <person name="Copeland A."/>
            <person name="Lindquist E."/>
            <person name="Barry K."/>
            <person name="Schmutz J."/>
            <person name="Baker S.E."/>
            <person name="Ciuffetti L.M."/>
            <person name="Grigoriev I.V."/>
            <person name="Zhong S."/>
            <person name="Turgeon B.G."/>
        </authorList>
    </citation>
    <scope>NUCLEOTIDE SEQUENCE [LARGE SCALE GENOMIC DNA]</scope>
    <source>
        <strain evidence="3">28A</strain>
    </source>
</reference>
<feature type="compositionally biased region" description="Basic residues" evidence="1">
    <location>
        <begin position="125"/>
        <end position="140"/>
    </location>
</feature>
<dbReference type="InterPro" id="IPR038883">
    <property type="entry name" value="AN11006-like"/>
</dbReference>
<dbReference type="STRING" id="671987.R0II67"/>
<dbReference type="eggNOG" id="ENOG502SH9S">
    <property type="taxonomic scope" value="Eukaryota"/>
</dbReference>
<dbReference type="HOGENOM" id="CLU_038185_1_0_1"/>
<evidence type="ECO:0000313" key="3">
    <source>
        <dbReference type="Proteomes" id="UP000016935"/>
    </source>
</evidence>
<feature type="compositionally biased region" description="Basic residues" evidence="1">
    <location>
        <begin position="78"/>
        <end position="90"/>
    </location>
</feature>
<keyword evidence="3" id="KW-1185">Reference proteome</keyword>
<dbReference type="RefSeq" id="XP_008027403.1">
    <property type="nucleotide sequence ID" value="XM_008029212.1"/>
</dbReference>
<dbReference type="PANTHER" id="PTHR42085:SF2">
    <property type="entry name" value="F-BOX DOMAIN-CONTAINING PROTEIN"/>
    <property type="match status" value="1"/>
</dbReference>
<accession>R0II67</accession>
<feature type="region of interest" description="Disordered" evidence="1">
    <location>
        <begin position="208"/>
        <end position="241"/>
    </location>
</feature>